<evidence type="ECO:0000313" key="3">
    <source>
        <dbReference type="Proteomes" id="UP000825123"/>
    </source>
</evidence>
<dbReference type="KEGG" id="csty:KN1_20670"/>
<dbReference type="Gene3D" id="3.40.225.10">
    <property type="entry name" value="Class II aldolase/adducin N-terminal domain"/>
    <property type="match status" value="1"/>
</dbReference>
<dbReference type="SUPFAM" id="SSF53639">
    <property type="entry name" value="AraD/HMP-PK domain-like"/>
    <property type="match status" value="1"/>
</dbReference>
<dbReference type="InterPro" id="IPR036409">
    <property type="entry name" value="Aldolase_II/adducin_N_sf"/>
</dbReference>
<accession>A0A8D5ZJW1</accession>
<keyword evidence="3" id="KW-1185">Reference proteome</keyword>
<dbReference type="AlphaFoldDB" id="A0A8D5ZJW1"/>
<organism evidence="2 3">
    <name type="scientific">Stygiolobus caldivivus</name>
    <dbReference type="NCBI Taxonomy" id="2824673"/>
    <lineage>
        <taxon>Archaea</taxon>
        <taxon>Thermoproteota</taxon>
        <taxon>Thermoprotei</taxon>
        <taxon>Sulfolobales</taxon>
        <taxon>Sulfolobaceae</taxon>
        <taxon>Stygiolobus</taxon>
    </lineage>
</organism>
<feature type="domain" description="Thiamine-phosphate synthase ThiN" evidence="1">
    <location>
        <begin position="118"/>
        <end position="277"/>
    </location>
</feature>
<name>A0A8D5ZJW1_9CREN</name>
<dbReference type="InterPro" id="IPR019293">
    <property type="entry name" value="ThiN"/>
</dbReference>
<dbReference type="PANTHER" id="PTHR40730">
    <property type="entry name" value="TRANSCRIPTIONAL REGULATOR PROTEIN-LIKE PROTEIN"/>
    <property type="match status" value="1"/>
</dbReference>
<sequence length="289" mass="32406">MLLAKKLREYGMSQSKISGLLGVTQPAVKQYLDEDESKGIEKLNEMGISSEEVASLLNTLVDLLTNNDVKGAMYYLTDFGLKELSELKLCKYHKEKDKYIPQDCEICKNLYRTKEEDQMEIALSMVQNTLVTPLIPEVLSNLAYARQNAKSENDIIAVAGRITKVMGLPTPASRPMWGASKHLSKILLNVMIRNSEIRSVMNIKFDDKVDKAIKKMGLKVAYIGPKDSIVSDDEIVNDILRVYSPELDCVVHLGGKGIEANTYVFGKDPIEVVKKVIEIGRAYREITEN</sequence>
<evidence type="ECO:0000313" key="2">
    <source>
        <dbReference type="EMBL" id="BCU70770.1"/>
    </source>
</evidence>
<reference evidence="2 3" key="1">
    <citation type="submission" date="2021-04" db="EMBL/GenBank/DDBJ databases">
        <title>Complete genome sequence of Stygiolobus sp. KN-1.</title>
        <authorList>
            <person name="Nakamura K."/>
            <person name="Sakai H."/>
            <person name="Kurosawa N."/>
        </authorList>
    </citation>
    <scope>NUCLEOTIDE SEQUENCE [LARGE SCALE GENOMIC DNA]</scope>
    <source>
        <strain evidence="2 3">KN-1</strain>
    </source>
</reference>
<dbReference type="Proteomes" id="UP000825123">
    <property type="component" value="Chromosome"/>
</dbReference>
<protein>
    <submittedName>
        <fullName evidence="2">Transcriptional regulator</fullName>
    </submittedName>
</protein>
<gene>
    <name evidence="2" type="ORF">KN1_20670</name>
</gene>
<dbReference type="EMBL" id="AP024597">
    <property type="protein sequence ID" value="BCU70770.1"/>
    <property type="molecule type" value="Genomic_DNA"/>
</dbReference>
<proteinExistence type="predicted"/>
<evidence type="ECO:0000259" key="1">
    <source>
        <dbReference type="Pfam" id="PF10120"/>
    </source>
</evidence>
<dbReference type="Pfam" id="PF10120">
    <property type="entry name" value="ThiN"/>
    <property type="match status" value="1"/>
</dbReference>
<dbReference type="PANTHER" id="PTHR40730:SF4">
    <property type="entry name" value="TRANSCRIPTIONAL REGULATOR"/>
    <property type="match status" value="1"/>
</dbReference>